<comment type="caution">
    <text evidence="2">The sequence shown here is derived from an EMBL/GenBank/DDBJ whole genome shotgun (WGS) entry which is preliminary data.</text>
</comment>
<dbReference type="InterPro" id="IPR003848">
    <property type="entry name" value="DUF218"/>
</dbReference>
<evidence type="ECO:0000313" key="2">
    <source>
        <dbReference type="EMBL" id="MET3110465.1"/>
    </source>
</evidence>
<dbReference type="Proteomes" id="UP001549019">
    <property type="component" value="Unassembled WGS sequence"/>
</dbReference>
<dbReference type="RefSeq" id="WP_230820278.1">
    <property type="nucleotide sequence ID" value="NZ_JAJNCU010000001.1"/>
</dbReference>
<dbReference type="Pfam" id="PF02698">
    <property type="entry name" value="DUF218"/>
    <property type="match status" value="1"/>
</dbReference>
<proteinExistence type="predicted"/>
<dbReference type="InterPro" id="IPR014729">
    <property type="entry name" value="Rossmann-like_a/b/a_fold"/>
</dbReference>
<gene>
    <name evidence="2" type="ORF">ABHD89_000853</name>
</gene>
<sequence length="199" mass="22735">MKKLNGSMKFRFLVIGICLILLLSVVVVIESFEHGETDEPVPADVIIMLGGDDRGRLQKAAELYHAGYADYVMISPLSDEYYSQSREFANTLGIPDHAIIAETEATSTYTNAVLSLEMMEKLGFENALVVTSDFHLKRSRLAFDRVNDDRFDLTYVAALSEDGEKWHERSYARLLWATEFYRMWGYRLGLYKVLDLPDD</sequence>
<feature type="domain" description="DUF218" evidence="1">
    <location>
        <begin position="44"/>
        <end position="150"/>
    </location>
</feature>
<dbReference type="PANTHER" id="PTHR30336">
    <property type="entry name" value="INNER MEMBRANE PROTEIN, PROBABLE PERMEASE"/>
    <property type="match status" value="1"/>
</dbReference>
<reference evidence="2 3" key="1">
    <citation type="submission" date="2024-05" db="EMBL/GenBank/DDBJ databases">
        <title>Genomic Encyclopedia of Type Strains, Phase IV (KMG-IV): sequencing the most valuable type-strain genomes for metagenomic binning, comparative biology and taxonomic classification.</title>
        <authorList>
            <person name="Goeker M."/>
        </authorList>
    </citation>
    <scope>NUCLEOTIDE SEQUENCE [LARGE SCALE GENOMIC DNA]</scope>
    <source>
        <strain evidence="2 3">DSM 25286</strain>
    </source>
</reference>
<name>A0ABV2E7R8_9STAP</name>
<dbReference type="InterPro" id="IPR051599">
    <property type="entry name" value="Cell_Envelope_Assoc"/>
</dbReference>
<evidence type="ECO:0000259" key="1">
    <source>
        <dbReference type="Pfam" id="PF02698"/>
    </source>
</evidence>
<dbReference type="PANTHER" id="PTHR30336:SF20">
    <property type="entry name" value="DUF218 DOMAIN-CONTAINING PROTEIN"/>
    <property type="match status" value="1"/>
</dbReference>
<keyword evidence="3" id="KW-1185">Reference proteome</keyword>
<dbReference type="Gene3D" id="3.40.50.620">
    <property type="entry name" value="HUPs"/>
    <property type="match status" value="1"/>
</dbReference>
<protein>
    <submittedName>
        <fullName evidence="2">Uncharacterized SAM-binding protein YcdF (DUF218 family)</fullName>
    </submittedName>
</protein>
<evidence type="ECO:0000313" key="3">
    <source>
        <dbReference type="Proteomes" id="UP001549019"/>
    </source>
</evidence>
<dbReference type="EMBL" id="JBDZDV010000001">
    <property type="protein sequence ID" value="MET3110465.1"/>
    <property type="molecule type" value="Genomic_DNA"/>
</dbReference>
<accession>A0ABV2E7R8</accession>
<dbReference type="CDD" id="cd06259">
    <property type="entry name" value="YdcF-like"/>
    <property type="match status" value="1"/>
</dbReference>
<organism evidence="2 3">
    <name type="scientific">Salinicoccus halitifaciens</name>
    <dbReference type="NCBI Taxonomy" id="1073415"/>
    <lineage>
        <taxon>Bacteria</taxon>
        <taxon>Bacillati</taxon>
        <taxon>Bacillota</taxon>
        <taxon>Bacilli</taxon>
        <taxon>Bacillales</taxon>
        <taxon>Staphylococcaceae</taxon>
        <taxon>Salinicoccus</taxon>
    </lineage>
</organism>